<dbReference type="InterPro" id="IPR042217">
    <property type="entry name" value="T4SS_VirB10/TrbI"/>
</dbReference>
<comment type="similarity">
    <text evidence="2">Belongs to the TrbI/VirB10 family.</text>
</comment>
<proteinExistence type="inferred from homology"/>
<organism evidence="8 9">
    <name type="scientific">Nitrosospira multiformis</name>
    <dbReference type="NCBI Taxonomy" id="1231"/>
    <lineage>
        <taxon>Bacteria</taxon>
        <taxon>Pseudomonadati</taxon>
        <taxon>Pseudomonadota</taxon>
        <taxon>Betaproteobacteria</taxon>
        <taxon>Nitrosomonadales</taxon>
        <taxon>Nitrosomonadaceae</taxon>
        <taxon>Nitrosospira</taxon>
    </lineage>
</organism>
<evidence type="ECO:0000256" key="7">
    <source>
        <dbReference type="SAM" id="Phobius"/>
    </source>
</evidence>
<evidence type="ECO:0000256" key="6">
    <source>
        <dbReference type="SAM" id="MobiDB-lite"/>
    </source>
</evidence>
<protein>
    <submittedName>
        <fullName evidence="8">Type IV secretion system protein VirB10</fullName>
    </submittedName>
</protein>
<comment type="subcellular location">
    <subcellularLocation>
        <location evidence="1">Membrane</location>
        <topology evidence="1">Single-pass membrane protein</topology>
    </subcellularLocation>
</comment>
<evidence type="ECO:0000256" key="4">
    <source>
        <dbReference type="ARBA" id="ARBA00022989"/>
    </source>
</evidence>
<dbReference type="RefSeq" id="WP_074975407.1">
    <property type="nucleotide sequence ID" value="NZ_FPBZ01000014.1"/>
</dbReference>
<dbReference type="EMBL" id="FPBZ01000014">
    <property type="protein sequence ID" value="SFU67966.1"/>
    <property type="molecule type" value="Genomic_DNA"/>
</dbReference>
<keyword evidence="5 7" id="KW-0472">Membrane</keyword>
<accession>A0A1I7I5A1</accession>
<reference evidence="8 9" key="1">
    <citation type="submission" date="2016-10" db="EMBL/GenBank/DDBJ databases">
        <authorList>
            <person name="de Groot N.N."/>
        </authorList>
    </citation>
    <scope>NUCLEOTIDE SEQUENCE [LARGE SCALE GENOMIC DNA]</scope>
    <source>
        <strain evidence="8 9">Nl14</strain>
    </source>
</reference>
<evidence type="ECO:0000256" key="2">
    <source>
        <dbReference type="ARBA" id="ARBA00010265"/>
    </source>
</evidence>
<dbReference type="Gene3D" id="2.40.128.260">
    <property type="entry name" value="Type IV secretion system, VirB10/TraB/TrbI"/>
    <property type="match status" value="1"/>
</dbReference>
<evidence type="ECO:0000313" key="8">
    <source>
        <dbReference type="EMBL" id="SFU67966.1"/>
    </source>
</evidence>
<keyword evidence="4 7" id="KW-1133">Transmembrane helix</keyword>
<feature type="region of interest" description="Disordered" evidence="6">
    <location>
        <begin position="193"/>
        <end position="229"/>
    </location>
</feature>
<dbReference type="InterPro" id="IPR005498">
    <property type="entry name" value="T4SS_VirB10/TraB/TrbI"/>
</dbReference>
<evidence type="ECO:0000256" key="5">
    <source>
        <dbReference type="ARBA" id="ARBA00023136"/>
    </source>
</evidence>
<dbReference type="Proteomes" id="UP000182649">
    <property type="component" value="Unassembled WGS sequence"/>
</dbReference>
<feature type="compositionally biased region" description="Basic and acidic residues" evidence="6">
    <location>
        <begin position="213"/>
        <end position="225"/>
    </location>
</feature>
<evidence type="ECO:0000256" key="1">
    <source>
        <dbReference type="ARBA" id="ARBA00004167"/>
    </source>
</evidence>
<sequence length="445" mass="47650">MGGNDMSNPMSPSASPNRLQTKLGVRRANDLPLYLLGVAAAIFLIVIGLVAMDRAKTKHREETAKTTTGSNAAMFANEIAGEQKGGMIPAVEPASFENISPENPNVPPMHATLPAARHPVSPETQEMQRIRQLKLQQFEEALKAKTGVQIQRRAAQDAARTQAAPVSSTDPTAVYKERLAQLKGAGLIAHDDVDDASQAQQERSSRNDIGVFDNREGDDRWKLDSRPTPPRSAYTVLTTSVIPATLITGINSSLPGKIFGQVSQDVFDTATGKYLLIPQGTKLEGEYSSEVAYGQASVLVAWQRMVFPDGKTMDIGAMPGSTGAGYAGFTDQVNNHYARLFGSAILMSAISAGVALSQSRNQIAGTFGAPTTSSVLSATLGQQLGRVITQMISKNLNISPTLEIRPGYRFNVTVTKDMVLARPYRAFDYRGANPDGNTPNGNTNG</sequence>
<evidence type="ECO:0000256" key="3">
    <source>
        <dbReference type="ARBA" id="ARBA00022692"/>
    </source>
</evidence>
<evidence type="ECO:0000313" key="9">
    <source>
        <dbReference type="Proteomes" id="UP000182649"/>
    </source>
</evidence>
<dbReference type="CDD" id="cd16429">
    <property type="entry name" value="VirB10"/>
    <property type="match status" value="1"/>
</dbReference>
<name>A0A1I7I5A1_9PROT</name>
<dbReference type="GO" id="GO:0016020">
    <property type="term" value="C:membrane"/>
    <property type="evidence" value="ECO:0007669"/>
    <property type="project" value="UniProtKB-SubCell"/>
</dbReference>
<dbReference type="AlphaFoldDB" id="A0A1I7I5A1"/>
<dbReference type="Pfam" id="PF03743">
    <property type="entry name" value="TrbI"/>
    <property type="match status" value="1"/>
</dbReference>
<feature type="transmembrane region" description="Helical" evidence="7">
    <location>
        <begin position="31"/>
        <end position="52"/>
    </location>
</feature>
<gene>
    <name evidence="8" type="ORF">SAMN05216417_11458</name>
</gene>
<keyword evidence="3 7" id="KW-0812">Transmembrane</keyword>